<feature type="compositionally biased region" description="Polar residues" evidence="1">
    <location>
        <begin position="22"/>
        <end position="38"/>
    </location>
</feature>
<evidence type="ECO:0000313" key="2">
    <source>
        <dbReference type="EMBL" id="KAF6134267.1"/>
    </source>
</evidence>
<organism evidence="2 3">
    <name type="scientific">Kingdonia uniflora</name>
    <dbReference type="NCBI Taxonomy" id="39325"/>
    <lineage>
        <taxon>Eukaryota</taxon>
        <taxon>Viridiplantae</taxon>
        <taxon>Streptophyta</taxon>
        <taxon>Embryophyta</taxon>
        <taxon>Tracheophyta</taxon>
        <taxon>Spermatophyta</taxon>
        <taxon>Magnoliopsida</taxon>
        <taxon>Ranunculales</taxon>
        <taxon>Circaeasteraceae</taxon>
        <taxon>Kingdonia</taxon>
    </lineage>
</organism>
<dbReference type="PANTHER" id="PTHR33156">
    <property type="entry name" value="OS02G0230000 PROTEIN"/>
    <property type="match status" value="1"/>
</dbReference>
<dbReference type="Proteomes" id="UP000541444">
    <property type="component" value="Unassembled WGS sequence"/>
</dbReference>
<comment type="caution">
    <text evidence="2">The sequence shown here is derived from an EMBL/GenBank/DDBJ whole genome shotgun (WGS) entry which is preliminary data.</text>
</comment>
<dbReference type="AlphaFoldDB" id="A0A7J7KVB0"/>
<dbReference type="OrthoDB" id="1937908at2759"/>
<evidence type="ECO:0000256" key="1">
    <source>
        <dbReference type="SAM" id="MobiDB-lite"/>
    </source>
</evidence>
<protein>
    <submittedName>
        <fullName evidence="2">Uncharacterized protein</fullName>
    </submittedName>
</protein>
<dbReference type="InterPro" id="IPR043459">
    <property type="entry name" value="NFD6/NOXY2-like"/>
</dbReference>
<accession>A0A7J7KVB0</accession>
<evidence type="ECO:0000313" key="3">
    <source>
        <dbReference type="Proteomes" id="UP000541444"/>
    </source>
</evidence>
<dbReference type="PANTHER" id="PTHR33156:SF39">
    <property type="entry name" value="PROTEIN NONRESPONDING TO OXYLIPINS 2, MITOCHONDRIAL"/>
    <property type="match status" value="1"/>
</dbReference>
<gene>
    <name evidence="2" type="ORF">GIB67_014035</name>
</gene>
<dbReference type="EMBL" id="JACGCM010002884">
    <property type="protein sequence ID" value="KAF6134267.1"/>
    <property type="molecule type" value="Genomic_DNA"/>
</dbReference>
<reference evidence="2 3" key="1">
    <citation type="journal article" date="2020" name="IScience">
        <title>Genome Sequencing of the Endangered Kingdonia uniflora (Circaeasteraceae, Ranunculales) Reveals Potential Mechanisms of Evolutionary Specialization.</title>
        <authorList>
            <person name="Sun Y."/>
            <person name="Deng T."/>
            <person name="Zhang A."/>
            <person name="Moore M.J."/>
            <person name="Landis J.B."/>
            <person name="Lin N."/>
            <person name="Zhang H."/>
            <person name="Zhang X."/>
            <person name="Huang J."/>
            <person name="Zhang X."/>
            <person name="Sun H."/>
            <person name="Wang H."/>
        </authorList>
    </citation>
    <scope>NUCLEOTIDE SEQUENCE [LARGE SCALE GENOMIC DNA]</scope>
    <source>
        <strain evidence="2">TB1705</strain>
        <tissue evidence="2">Leaf</tissue>
    </source>
</reference>
<name>A0A7J7KVB0_9MAGN</name>
<proteinExistence type="predicted"/>
<feature type="region of interest" description="Disordered" evidence="1">
    <location>
        <begin position="22"/>
        <end position="43"/>
    </location>
</feature>
<keyword evidence="3" id="KW-1185">Reference proteome</keyword>
<sequence>MASRFRSISKPSFTYLKSTINKPSFSNTKPFSSTQLPRSSPPTFPRGPCELGCLQSFIPLHNAISSARLTSCLGARNARSLSQGMLYRANPGV</sequence>